<feature type="compositionally biased region" description="Basic and acidic residues" evidence="1">
    <location>
        <begin position="13"/>
        <end position="33"/>
    </location>
</feature>
<evidence type="ECO:0000313" key="3">
    <source>
        <dbReference type="Proteomes" id="UP000006138"/>
    </source>
</evidence>
<dbReference type="KEGG" id="amn:RAM_28255"/>
<organism evidence="2 3">
    <name type="scientific">Amycolatopsis mediterranei (strain S699)</name>
    <name type="common">Nocardia mediterranei</name>
    <dbReference type="NCBI Taxonomy" id="713604"/>
    <lineage>
        <taxon>Bacteria</taxon>
        <taxon>Bacillati</taxon>
        <taxon>Actinomycetota</taxon>
        <taxon>Actinomycetes</taxon>
        <taxon>Pseudonocardiales</taxon>
        <taxon>Pseudonocardiaceae</taxon>
        <taxon>Amycolatopsis</taxon>
    </lineage>
</organism>
<dbReference type="InterPro" id="IPR010296">
    <property type="entry name" value="DUF899_thioredox"/>
</dbReference>
<gene>
    <name evidence="2" type="ordered locus">RAM_28255</name>
</gene>
<dbReference type="Pfam" id="PF05988">
    <property type="entry name" value="DUF899"/>
    <property type="match status" value="1"/>
</dbReference>
<accession>A0A9R0UAW6</accession>
<feature type="region of interest" description="Disordered" evidence="1">
    <location>
        <begin position="117"/>
        <end position="156"/>
    </location>
</feature>
<name>A0A9R0UAW6_AMYMS</name>
<protein>
    <submittedName>
        <fullName evidence="2">Uncharacterized protein</fullName>
    </submittedName>
</protein>
<dbReference type="AlphaFoldDB" id="A0A9R0UAW6"/>
<dbReference type="Proteomes" id="UP000006138">
    <property type="component" value="Chromosome"/>
</dbReference>
<feature type="region of interest" description="Disordered" evidence="1">
    <location>
        <begin position="1"/>
        <end position="33"/>
    </location>
</feature>
<reference evidence="2 3" key="1">
    <citation type="journal article" date="2011" name="J. Bacteriol.">
        <title>Whole genome sequence of the rifamycin B-producing strain Amycolatopsis mediterranei S699.</title>
        <authorList>
            <person name="Verma M."/>
            <person name="Kaur J."/>
            <person name="Kumar M."/>
            <person name="Kumari K."/>
            <person name="Saxena A."/>
            <person name="Anand S."/>
            <person name="Nigam A."/>
            <person name="Ravi V."/>
            <person name="Raghuvanshi S."/>
            <person name="Khurana P."/>
            <person name="Tyagi A.K."/>
            <person name="Khurana J.P."/>
            <person name="Lal R."/>
        </authorList>
    </citation>
    <scope>NUCLEOTIDE SEQUENCE [LARGE SCALE GENOMIC DNA]</scope>
    <source>
        <strain evidence="2 3">S699</strain>
    </source>
</reference>
<evidence type="ECO:0000256" key="1">
    <source>
        <dbReference type="SAM" id="MobiDB-lite"/>
    </source>
</evidence>
<proteinExistence type="predicted"/>
<evidence type="ECO:0000313" key="2">
    <source>
        <dbReference type="EMBL" id="AEK44128.1"/>
    </source>
</evidence>
<sequence>MDPPPRGTFSQDAKSKEKKFTKLRDQLNAERRELPMVRPAKNYTFTGADGEKSLLELFDGRRQLIGYHFMLTPGDPHRCTGRCLAADGFGRLESSAGSGTLSASGTRRAGPAFLAGRKRASAPGRTARPVAQQARGRQCPSAGRGSGTPPRPGGSAVGACLEGVEIRVQTARLRQRRVVADLRDPAVLDHDDHVRVADRREAV</sequence>
<dbReference type="EMBL" id="CP002896">
    <property type="protein sequence ID" value="AEK44128.1"/>
    <property type="molecule type" value="Genomic_DNA"/>
</dbReference>
<keyword evidence="3" id="KW-1185">Reference proteome</keyword>